<dbReference type="InterPro" id="IPR043040">
    <property type="entry name" value="PLipase_B-like_dom1"/>
</dbReference>
<dbReference type="AlphaFoldDB" id="A0AAV4BBE4"/>
<evidence type="ECO:0000256" key="4">
    <source>
        <dbReference type="ARBA" id="ARBA00022963"/>
    </source>
</evidence>
<dbReference type="InterPro" id="IPR007000">
    <property type="entry name" value="PLipase_B-like"/>
</dbReference>
<evidence type="ECO:0000256" key="2">
    <source>
        <dbReference type="ARBA" id="ARBA00022729"/>
    </source>
</evidence>
<evidence type="ECO:0000256" key="5">
    <source>
        <dbReference type="ARBA" id="ARBA00023098"/>
    </source>
</evidence>
<feature type="signal peptide" evidence="7">
    <location>
        <begin position="1"/>
        <end position="25"/>
    </location>
</feature>
<evidence type="ECO:0000256" key="7">
    <source>
        <dbReference type="RuleBase" id="RU364138"/>
    </source>
</evidence>
<dbReference type="Gene3D" id="1.10.439.20">
    <property type="entry name" value="Phospholipase B-like, domain 2"/>
    <property type="match status" value="1"/>
</dbReference>
<dbReference type="PANTHER" id="PTHR12370">
    <property type="entry name" value="PHOSPHOLIPASE B-RELATED"/>
    <property type="match status" value="1"/>
</dbReference>
<accession>A0AAV4BBE4</accession>
<protein>
    <recommendedName>
        <fullName evidence="7">Phospholipase B-like</fullName>
        <ecNumber evidence="7">3.1.1.-</ecNumber>
    </recommendedName>
</protein>
<gene>
    <name evidence="8" type="ORF">PoB_004338800</name>
</gene>
<dbReference type="Proteomes" id="UP000735302">
    <property type="component" value="Unassembled WGS sequence"/>
</dbReference>
<evidence type="ECO:0000313" key="9">
    <source>
        <dbReference type="Proteomes" id="UP000735302"/>
    </source>
</evidence>
<keyword evidence="2 7" id="KW-0732">Signal</keyword>
<name>A0AAV4BBE4_9GAST</name>
<reference evidence="8 9" key="1">
    <citation type="journal article" date="2021" name="Elife">
        <title>Chloroplast acquisition without the gene transfer in kleptoplastic sea slugs, Plakobranchus ocellatus.</title>
        <authorList>
            <person name="Maeda T."/>
            <person name="Takahashi S."/>
            <person name="Yoshida T."/>
            <person name="Shimamura S."/>
            <person name="Takaki Y."/>
            <person name="Nagai Y."/>
            <person name="Toyoda A."/>
            <person name="Suzuki Y."/>
            <person name="Arimoto A."/>
            <person name="Ishii H."/>
            <person name="Satoh N."/>
            <person name="Nishiyama T."/>
            <person name="Hasebe M."/>
            <person name="Maruyama T."/>
            <person name="Minagawa J."/>
            <person name="Obokata J."/>
            <person name="Shigenobu S."/>
        </authorList>
    </citation>
    <scope>NUCLEOTIDE SEQUENCE [LARGE SCALE GENOMIC DNA]</scope>
</reference>
<keyword evidence="6" id="KW-0325">Glycoprotein</keyword>
<dbReference type="GO" id="GO:0009395">
    <property type="term" value="P:phospholipid catabolic process"/>
    <property type="evidence" value="ECO:0007669"/>
    <property type="project" value="TreeGrafter"/>
</dbReference>
<comment type="similarity">
    <text evidence="1 7">Belongs to the phospholipase B-like family.</text>
</comment>
<proteinExistence type="inferred from homology"/>
<keyword evidence="3 7" id="KW-0378">Hydrolase</keyword>
<evidence type="ECO:0000256" key="3">
    <source>
        <dbReference type="ARBA" id="ARBA00022801"/>
    </source>
</evidence>
<dbReference type="GO" id="GO:0004620">
    <property type="term" value="F:phospholipase activity"/>
    <property type="evidence" value="ECO:0007669"/>
    <property type="project" value="InterPro"/>
</dbReference>
<keyword evidence="5 7" id="KW-0443">Lipid metabolism</keyword>
<comment type="caution">
    <text evidence="8">The sequence shown here is derived from an EMBL/GenBank/DDBJ whole genome shotgun (WGS) entry which is preliminary data.</text>
</comment>
<evidence type="ECO:0000256" key="1">
    <source>
        <dbReference type="ARBA" id="ARBA00007835"/>
    </source>
</evidence>
<dbReference type="PANTHER" id="PTHR12370:SF3">
    <property type="entry name" value="PHOSPHOLIPASE B-LIKE 2-RELATED"/>
    <property type="match status" value="1"/>
</dbReference>
<dbReference type="GO" id="GO:0005576">
    <property type="term" value="C:extracellular region"/>
    <property type="evidence" value="ECO:0007669"/>
    <property type="project" value="TreeGrafter"/>
</dbReference>
<dbReference type="Gene3D" id="2.10.70.60">
    <property type="entry name" value="Phospholipase B-like, domain 1"/>
    <property type="match status" value="1"/>
</dbReference>
<feature type="chain" id="PRO_5043094528" description="Phospholipase B-like" evidence="7">
    <location>
        <begin position="26"/>
        <end position="183"/>
    </location>
</feature>
<keyword evidence="4 7" id="KW-0442">Lipid degradation</keyword>
<sequence>MATIMNSQLCVQLFVAISMFSLCNAAVTKLWVTYNTETSIFEVSDQQATDYVAVASFVNTVNQTGWAKLDVTTQAGPKRKYNDSVQAYAAGFVEGHITKSLMTMHWANTGAWVCPEPLTSQCIQIKKFLESNLKWVLENIKTFSTTSPFWHHVRLFLEQTAGLQDGFAGMKGQLNLNIDVMSV</sequence>
<dbReference type="InterPro" id="IPR043041">
    <property type="entry name" value="PLipase_B-like_dom2"/>
</dbReference>
<dbReference type="EMBL" id="BLXT01004727">
    <property type="protein sequence ID" value="GFO16883.1"/>
    <property type="molecule type" value="Genomic_DNA"/>
</dbReference>
<evidence type="ECO:0000313" key="8">
    <source>
        <dbReference type="EMBL" id="GFO16883.1"/>
    </source>
</evidence>
<organism evidence="8 9">
    <name type="scientific">Plakobranchus ocellatus</name>
    <dbReference type="NCBI Taxonomy" id="259542"/>
    <lineage>
        <taxon>Eukaryota</taxon>
        <taxon>Metazoa</taxon>
        <taxon>Spiralia</taxon>
        <taxon>Lophotrochozoa</taxon>
        <taxon>Mollusca</taxon>
        <taxon>Gastropoda</taxon>
        <taxon>Heterobranchia</taxon>
        <taxon>Euthyneura</taxon>
        <taxon>Panpulmonata</taxon>
        <taxon>Sacoglossa</taxon>
        <taxon>Placobranchoidea</taxon>
        <taxon>Plakobranchidae</taxon>
        <taxon>Plakobranchus</taxon>
    </lineage>
</organism>
<dbReference type="Pfam" id="PF04916">
    <property type="entry name" value="Phospholip_B"/>
    <property type="match status" value="1"/>
</dbReference>
<comment type="function">
    <text evidence="7">Putative phospholipase.</text>
</comment>
<keyword evidence="9" id="KW-1185">Reference proteome</keyword>
<dbReference type="EC" id="3.1.1.-" evidence="7"/>
<evidence type="ECO:0000256" key="6">
    <source>
        <dbReference type="ARBA" id="ARBA00023180"/>
    </source>
</evidence>